<evidence type="ECO:0000256" key="2">
    <source>
        <dbReference type="ARBA" id="ARBA00022475"/>
    </source>
</evidence>
<dbReference type="InterPro" id="IPR050367">
    <property type="entry name" value="APC_superfamily"/>
</dbReference>
<dbReference type="PANTHER" id="PTHR42770">
    <property type="entry name" value="AMINO ACID TRANSPORTER-RELATED"/>
    <property type="match status" value="1"/>
</dbReference>
<dbReference type="GO" id="GO:0005886">
    <property type="term" value="C:plasma membrane"/>
    <property type="evidence" value="ECO:0007669"/>
    <property type="project" value="UniProtKB-SubCell"/>
</dbReference>
<dbReference type="GO" id="GO:0022857">
    <property type="term" value="F:transmembrane transporter activity"/>
    <property type="evidence" value="ECO:0007669"/>
    <property type="project" value="InterPro"/>
</dbReference>
<dbReference type="PANTHER" id="PTHR42770:SF7">
    <property type="entry name" value="MEMBRANE PROTEIN"/>
    <property type="match status" value="1"/>
</dbReference>
<dbReference type="STRING" id="512763.DC20_14760"/>
<dbReference type="Gene3D" id="1.20.1740.10">
    <property type="entry name" value="Amino acid/polyamine transporter I"/>
    <property type="match status" value="1"/>
</dbReference>
<dbReference type="PIRSF" id="PIRSF006060">
    <property type="entry name" value="AA_transporter"/>
    <property type="match status" value="1"/>
</dbReference>
<feature type="transmembrane region" description="Helical" evidence="6">
    <location>
        <begin position="236"/>
        <end position="257"/>
    </location>
</feature>
<dbReference type="RefSeq" id="WP_062544540.1">
    <property type="nucleotide sequence ID" value="NZ_CP012643.1"/>
</dbReference>
<dbReference type="AlphaFoldDB" id="A0A0P0CX87"/>
<dbReference type="KEGG" id="rti:DC20_14760"/>
<sequence length="458" mass="50122">MSTPHLERRLGLAQATAINMIDMVGIGPFITLPMVIGMMNGPYFLYAWIAGAVLSIVDAMIWSELGAAFPKAGGSYNFLKEAYSEKGAGRFMSFLFVWQTMIQAPLVIASAAIGFASYFSYLVPLTDITSKLVSGGVVVLIVVLLYRKIESIGKISVLLWVGVLLTMAWIIGGGLANGNFLQPLREMNEGLTVNYGFVAAIGFASVKTVYSYLGYYNICHLGAEIKNPTQNIPRSMFYSIAGIAALYLLMNISVVSVVPWQEAKDSEFVVSLFIQRLAGNTAATIVTVLILWVAFASVFSATLGYTRIPYAAAADGAFFKVFARLHPTKHFPHYSLLFLGGVAFVFSMLFRLSDVISAILAMRILIQFMGQGVGLLLLRKNRSKEDFPYKMPLFPLPVIIALLMWAGILLSTGLTMVISGLVVITLGAIVYMIKAKVNHEWPFRAEAPNPDLKNQLFP</sequence>
<keyword evidence="8" id="KW-1185">Reference proteome</keyword>
<feature type="transmembrane region" description="Helical" evidence="6">
    <location>
        <begin position="20"/>
        <end position="39"/>
    </location>
</feature>
<gene>
    <name evidence="7" type="ORF">DC20_14760</name>
</gene>
<feature type="transmembrane region" description="Helical" evidence="6">
    <location>
        <begin position="356"/>
        <end position="378"/>
    </location>
</feature>
<evidence type="ECO:0000256" key="3">
    <source>
        <dbReference type="ARBA" id="ARBA00022692"/>
    </source>
</evidence>
<feature type="transmembrane region" description="Helical" evidence="6">
    <location>
        <begin position="414"/>
        <end position="433"/>
    </location>
</feature>
<keyword evidence="5 6" id="KW-0472">Membrane</keyword>
<dbReference type="OrthoDB" id="9810109at2"/>
<evidence type="ECO:0000256" key="1">
    <source>
        <dbReference type="ARBA" id="ARBA00004651"/>
    </source>
</evidence>
<feature type="transmembrane region" description="Helical" evidence="6">
    <location>
        <begin position="157"/>
        <end position="175"/>
    </location>
</feature>
<reference evidence="7 8" key="1">
    <citation type="submission" date="2015-08" db="EMBL/GenBank/DDBJ databases">
        <title>Complete genome sequence of Rufibacter tibetensis strain 1351t, a radiation-resistant bacterium from tibet plateau.</title>
        <authorList>
            <person name="Dai J."/>
        </authorList>
    </citation>
    <scope>NUCLEOTIDE SEQUENCE [LARGE SCALE GENOMIC DNA]</scope>
    <source>
        <strain evidence="7 8">1351</strain>
    </source>
</reference>
<keyword evidence="4 6" id="KW-1133">Transmembrane helix</keyword>
<name>A0A0P0CX87_9BACT</name>
<evidence type="ECO:0000313" key="7">
    <source>
        <dbReference type="EMBL" id="ALJ00007.1"/>
    </source>
</evidence>
<dbReference type="Pfam" id="PF13520">
    <property type="entry name" value="AA_permease_2"/>
    <property type="match status" value="1"/>
</dbReference>
<feature type="transmembrane region" description="Helical" evidence="6">
    <location>
        <begin position="390"/>
        <end position="408"/>
    </location>
</feature>
<proteinExistence type="predicted"/>
<feature type="transmembrane region" description="Helical" evidence="6">
    <location>
        <begin position="91"/>
        <end position="116"/>
    </location>
</feature>
<dbReference type="InterPro" id="IPR002293">
    <property type="entry name" value="AA/rel_permease1"/>
</dbReference>
<accession>A0A0P0CX87</accession>
<feature type="transmembrane region" description="Helical" evidence="6">
    <location>
        <begin position="195"/>
        <end position="215"/>
    </location>
</feature>
<dbReference type="Proteomes" id="UP000061382">
    <property type="component" value="Chromosome"/>
</dbReference>
<feature type="transmembrane region" description="Helical" evidence="6">
    <location>
        <begin position="277"/>
        <end position="299"/>
    </location>
</feature>
<comment type="subcellular location">
    <subcellularLocation>
        <location evidence="1">Cell membrane</location>
        <topology evidence="1">Multi-pass membrane protein</topology>
    </subcellularLocation>
</comment>
<evidence type="ECO:0000313" key="8">
    <source>
        <dbReference type="Proteomes" id="UP000061382"/>
    </source>
</evidence>
<protein>
    <submittedName>
        <fullName evidence="7">Amino acid permease</fullName>
    </submittedName>
</protein>
<evidence type="ECO:0000256" key="5">
    <source>
        <dbReference type="ARBA" id="ARBA00023136"/>
    </source>
</evidence>
<feature type="transmembrane region" description="Helical" evidence="6">
    <location>
        <begin position="45"/>
        <end position="70"/>
    </location>
</feature>
<keyword evidence="3 6" id="KW-0812">Transmembrane</keyword>
<dbReference type="EMBL" id="CP012643">
    <property type="protein sequence ID" value="ALJ00007.1"/>
    <property type="molecule type" value="Genomic_DNA"/>
</dbReference>
<organism evidence="7 8">
    <name type="scientific">Rufibacter tibetensis</name>
    <dbReference type="NCBI Taxonomy" id="512763"/>
    <lineage>
        <taxon>Bacteria</taxon>
        <taxon>Pseudomonadati</taxon>
        <taxon>Bacteroidota</taxon>
        <taxon>Cytophagia</taxon>
        <taxon>Cytophagales</taxon>
        <taxon>Hymenobacteraceae</taxon>
        <taxon>Rufibacter</taxon>
    </lineage>
</organism>
<dbReference type="PATRIC" id="fig|512763.3.peg.3248"/>
<feature type="transmembrane region" description="Helical" evidence="6">
    <location>
        <begin position="331"/>
        <end position="350"/>
    </location>
</feature>
<keyword evidence="2" id="KW-1003">Cell membrane</keyword>
<evidence type="ECO:0000256" key="4">
    <source>
        <dbReference type="ARBA" id="ARBA00022989"/>
    </source>
</evidence>
<evidence type="ECO:0000256" key="6">
    <source>
        <dbReference type="SAM" id="Phobius"/>
    </source>
</evidence>